<protein>
    <submittedName>
        <fullName evidence="2">SAM-dependent methyltransferase</fullName>
    </submittedName>
</protein>
<name>A0A399SNC9_9MICO</name>
<evidence type="ECO:0000313" key="2">
    <source>
        <dbReference type="EMBL" id="RIJ43467.1"/>
    </source>
</evidence>
<keyword evidence="3" id="KW-1185">Reference proteome</keyword>
<feature type="non-terminal residue" evidence="2">
    <location>
        <position position="1"/>
    </location>
</feature>
<dbReference type="InterPro" id="IPR003737">
    <property type="entry name" value="GlcNAc_PI_deacetylase-related"/>
</dbReference>
<dbReference type="Pfam" id="PF02585">
    <property type="entry name" value="PIG-L"/>
    <property type="match status" value="1"/>
</dbReference>
<reference evidence="2 3" key="1">
    <citation type="submission" date="2018-08" db="EMBL/GenBank/DDBJ databases">
        <title>Genome Sequence of Clavibacter michiganensis Subspecies type strains, and the Atypical Peach-Colored Strains Isolated from Tomato.</title>
        <authorList>
            <person name="Osdaghi E."/>
            <person name="Portier P."/>
            <person name="Briand M."/>
            <person name="Jacques M.-A."/>
        </authorList>
    </citation>
    <scope>NUCLEOTIDE SEQUENCE [LARGE SCALE GENOMIC DNA]</scope>
    <source>
        <strain evidence="2 3">CFBP 8615</strain>
    </source>
</reference>
<accession>A0A399SNC9</accession>
<keyword evidence="2" id="KW-0489">Methyltransferase</keyword>
<organism evidence="2 3">
    <name type="scientific">Clavibacter lycopersici</name>
    <dbReference type="NCBI Taxonomy" id="2301718"/>
    <lineage>
        <taxon>Bacteria</taxon>
        <taxon>Bacillati</taxon>
        <taxon>Actinomycetota</taxon>
        <taxon>Actinomycetes</taxon>
        <taxon>Micrococcales</taxon>
        <taxon>Microbacteriaceae</taxon>
        <taxon>Clavibacter</taxon>
    </lineage>
</organism>
<dbReference type="GO" id="GO:0008168">
    <property type="term" value="F:methyltransferase activity"/>
    <property type="evidence" value="ECO:0007669"/>
    <property type="project" value="UniProtKB-KW"/>
</dbReference>
<dbReference type="RefSeq" id="WP_199689858.1">
    <property type="nucleotide sequence ID" value="NZ_QWGT01000603.1"/>
</dbReference>
<dbReference type="GO" id="GO:0016137">
    <property type="term" value="P:glycoside metabolic process"/>
    <property type="evidence" value="ECO:0007669"/>
    <property type="project" value="UniProtKB-ARBA"/>
</dbReference>
<dbReference type="GO" id="GO:0032259">
    <property type="term" value="P:methylation"/>
    <property type="evidence" value="ECO:0007669"/>
    <property type="project" value="UniProtKB-KW"/>
</dbReference>
<proteinExistence type="predicted"/>
<feature type="non-terminal residue" evidence="2">
    <location>
        <position position="98"/>
    </location>
</feature>
<dbReference type="Gene3D" id="3.40.50.10320">
    <property type="entry name" value="LmbE-like"/>
    <property type="match status" value="1"/>
</dbReference>
<keyword evidence="2" id="KW-0808">Transferase</keyword>
<gene>
    <name evidence="2" type="ORF">DZG00_16730</name>
</gene>
<dbReference type="AlphaFoldDB" id="A0A399SNC9"/>
<sequence length="98" mass="9782">AFDAREPGTDAGAWDADPRWDALAAPDLAGLAALLVVSAHADDESIGAAGLMASAAARGVPVTLVIVTDGAASHPGSPTRTPGELVALRRDEARAALD</sequence>
<dbReference type="EMBL" id="QWGT01000603">
    <property type="protein sequence ID" value="RIJ43467.1"/>
    <property type="molecule type" value="Genomic_DNA"/>
</dbReference>
<evidence type="ECO:0000256" key="1">
    <source>
        <dbReference type="ARBA" id="ARBA00022833"/>
    </source>
</evidence>
<dbReference type="SUPFAM" id="SSF102588">
    <property type="entry name" value="LmbE-like"/>
    <property type="match status" value="1"/>
</dbReference>
<dbReference type="InterPro" id="IPR024078">
    <property type="entry name" value="LmbE-like_dom_sf"/>
</dbReference>
<dbReference type="Proteomes" id="UP000266484">
    <property type="component" value="Unassembled WGS sequence"/>
</dbReference>
<keyword evidence="1" id="KW-0862">Zinc</keyword>
<comment type="caution">
    <text evidence="2">The sequence shown here is derived from an EMBL/GenBank/DDBJ whole genome shotgun (WGS) entry which is preliminary data.</text>
</comment>
<evidence type="ECO:0000313" key="3">
    <source>
        <dbReference type="Proteomes" id="UP000266484"/>
    </source>
</evidence>